<protein>
    <submittedName>
        <fullName evidence="3">Uncharacterized protein</fullName>
    </submittedName>
</protein>
<evidence type="ECO:0000313" key="4">
    <source>
        <dbReference type="Proteomes" id="UP000190135"/>
    </source>
</evidence>
<dbReference type="OrthoDB" id="9809589at2"/>
<gene>
    <name evidence="3" type="ORF">SAMN05428963_12033</name>
</gene>
<name>A0A1T4T6K4_9HYPH</name>
<feature type="region of interest" description="Disordered" evidence="1">
    <location>
        <begin position="50"/>
        <end position="105"/>
    </location>
</feature>
<keyword evidence="2" id="KW-0732">Signal</keyword>
<evidence type="ECO:0000313" key="3">
    <source>
        <dbReference type="EMBL" id="SKA36102.1"/>
    </source>
</evidence>
<keyword evidence="4" id="KW-1185">Reference proteome</keyword>
<proteinExistence type="predicted"/>
<organism evidence="3 4">
    <name type="scientific">Consotaella salsifontis</name>
    <dbReference type="NCBI Taxonomy" id="1365950"/>
    <lineage>
        <taxon>Bacteria</taxon>
        <taxon>Pseudomonadati</taxon>
        <taxon>Pseudomonadota</taxon>
        <taxon>Alphaproteobacteria</taxon>
        <taxon>Hyphomicrobiales</taxon>
        <taxon>Aurantimonadaceae</taxon>
        <taxon>Consotaella</taxon>
    </lineage>
</organism>
<dbReference type="STRING" id="1365950.SAMN05428963_12033"/>
<feature type="compositionally biased region" description="Low complexity" evidence="1">
    <location>
        <begin position="67"/>
        <end position="105"/>
    </location>
</feature>
<dbReference type="AlphaFoldDB" id="A0A1T4T6K4"/>
<sequence>MMRHWPCQAAWRAVVLVTALAAASQAEALSQIGSDNADTAKEGIIAVPLPPLDAGQAAPASKEDGAKQPAPASQQQDQQQPDQQPKAETPGAGDAVPPTDAAATAAEEPAEVFYGDADLPTPVRDLRLKLMEIARTGDIEKLRPYIETGDDGTVLTFGDMDTDPISFLKQASGDGEGTEILAILLETLEAGHVHNDPGQDDEIYVWPYFTQMALEKLTKPQMVELFKLVTAGDFEEMKSFGAYNFYRVGISPDGKLQFFVAGD</sequence>
<reference evidence="3 4" key="1">
    <citation type="submission" date="2017-02" db="EMBL/GenBank/DDBJ databases">
        <authorList>
            <person name="Peterson S.W."/>
        </authorList>
    </citation>
    <scope>NUCLEOTIDE SEQUENCE [LARGE SCALE GENOMIC DNA]</scope>
    <source>
        <strain evidence="3 4">USBA 369</strain>
    </source>
</reference>
<dbReference type="Proteomes" id="UP000190135">
    <property type="component" value="Unassembled WGS sequence"/>
</dbReference>
<feature type="signal peptide" evidence="2">
    <location>
        <begin position="1"/>
        <end position="28"/>
    </location>
</feature>
<evidence type="ECO:0000256" key="1">
    <source>
        <dbReference type="SAM" id="MobiDB-lite"/>
    </source>
</evidence>
<evidence type="ECO:0000256" key="2">
    <source>
        <dbReference type="SAM" id="SignalP"/>
    </source>
</evidence>
<dbReference type="EMBL" id="FUXL01000020">
    <property type="protein sequence ID" value="SKA36102.1"/>
    <property type="molecule type" value="Genomic_DNA"/>
</dbReference>
<accession>A0A1T4T6K4</accession>
<feature type="chain" id="PRO_5012504551" evidence="2">
    <location>
        <begin position="29"/>
        <end position="263"/>
    </location>
</feature>